<gene>
    <name evidence="2" type="ORF">E4K67_23370</name>
</gene>
<dbReference type="Proteomes" id="UP000298460">
    <property type="component" value="Unassembled WGS sequence"/>
</dbReference>
<evidence type="ECO:0000313" key="2">
    <source>
        <dbReference type="EMBL" id="TGE35709.1"/>
    </source>
</evidence>
<name>A0A4Z0QZM3_9FIRM</name>
<evidence type="ECO:0000313" key="3">
    <source>
        <dbReference type="Proteomes" id="UP000298460"/>
    </source>
</evidence>
<sequence>MNEEIKNKAEELTDEDVGKVAGGNTTSIIDGDVVKDGPDKPAKCPSCLKTYTYVYKTKGKIPPCPYCGYERYDSTTPRRL</sequence>
<dbReference type="AlphaFoldDB" id="A0A4Z0QZM3"/>
<dbReference type="EMBL" id="SPQQ01000011">
    <property type="protein sequence ID" value="TGE35709.1"/>
    <property type="molecule type" value="Genomic_DNA"/>
</dbReference>
<dbReference type="RefSeq" id="WP_135551173.1">
    <property type="nucleotide sequence ID" value="NZ_SPQQ01000011.1"/>
</dbReference>
<proteinExistence type="predicted"/>
<keyword evidence="3" id="KW-1185">Reference proteome</keyword>
<reference evidence="2 3" key="1">
    <citation type="submission" date="2019-03" db="EMBL/GenBank/DDBJ databases">
        <title>Draft Genome Sequence of Desulfosporosinus fructosivorans Strain 63.6F, Isolated from Marine Sediment in the Baltic Sea.</title>
        <authorList>
            <person name="Hausmann B."/>
            <person name="Vandieken V."/>
            <person name="Pjevac P."/>
            <person name="Schreck K."/>
            <person name="Herbold C.W."/>
            <person name="Loy A."/>
        </authorList>
    </citation>
    <scope>NUCLEOTIDE SEQUENCE [LARGE SCALE GENOMIC DNA]</scope>
    <source>
        <strain evidence="2 3">63.6F</strain>
    </source>
</reference>
<protein>
    <submittedName>
        <fullName evidence="2">Uncharacterized protein</fullName>
    </submittedName>
</protein>
<evidence type="ECO:0000256" key="1">
    <source>
        <dbReference type="SAM" id="MobiDB-lite"/>
    </source>
</evidence>
<organism evidence="2 3">
    <name type="scientific">Desulfosporosinus fructosivorans</name>
    <dbReference type="NCBI Taxonomy" id="2018669"/>
    <lineage>
        <taxon>Bacteria</taxon>
        <taxon>Bacillati</taxon>
        <taxon>Bacillota</taxon>
        <taxon>Clostridia</taxon>
        <taxon>Eubacteriales</taxon>
        <taxon>Desulfitobacteriaceae</taxon>
        <taxon>Desulfosporosinus</taxon>
    </lineage>
</organism>
<feature type="compositionally biased region" description="Basic and acidic residues" evidence="1">
    <location>
        <begin position="1"/>
        <end position="11"/>
    </location>
</feature>
<comment type="caution">
    <text evidence="2">The sequence shown here is derived from an EMBL/GenBank/DDBJ whole genome shotgun (WGS) entry which is preliminary data.</text>
</comment>
<feature type="region of interest" description="Disordered" evidence="1">
    <location>
        <begin position="1"/>
        <end position="39"/>
    </location>
</feature>
<accession>A0A4Z0QZM3</accession>